<comment type="caution">
    <text evidence="2">The sequence shown here is derived from an EMBL/GenBank/DDBJ whole genome shotgun (WGS) entry which is preliminary data.</text>
</comment>
<feature type="compositionally biased region" description="Acidic residues" evidence="1">
    <location>
        <begin position="94"/>
        <end position="110"/>
    </location>
</feature>
<feature type="compositionally biased region" description="Low complexity" evidence="1">
    <location>
        <begin position="51"/>
        <end position="60"/>
    </location>
</feature>
<proteinExistence type="predicted"/>
<keyword evidence="3" id="KW-1185">Reference proteome</keyword>
<protein>
    <submittedName>
        <fullName evidence="2">Uncharacterized protein</fullName>
    </submittedName>
</protein>
<sequence length="110" mass="12076">MEDLSEEEDELEELNLEIKNRGFNFLVPIGRTFTQHEEKNDASEVSESESAHSGEAPSMMDEGENDESSEEDLDADMEDFDEEAGDTTGATGDVDTEGEGSDDSEEDSSE</sequence>
<name>A0A1C7LYK1_GRIFR</name>
<organism evidence="2 3">
    <name type="scientific">Grifola frondosa</name>
    <name type="common">Maitake</name>
    <name type="synonym">Polyporus frondosus</name>
    <dbReference type="NCBI Taxonomy" id="5627"/>
    <lineage>
        <taxon>Eukaryota</taxon>
        <taxon>Fungi</taxon>
        <taxon>Dikarya</taxon>
        <taxon>Basidiomycota</taxon>
        <taxon>Agaricomycotina</taxon>
        <taxon>Agaricomycetes</taxon>
        <taxon>Polyporales</taxon>
        <taxon>Grifolaceae</taxon>
        <taxon>Grifola</taxon>
    </lineage>
</organism>
<dbReference type="EMBL" id="LUGG01000018">
    <property type="protein sequence ID" value="OBZ69109.1"/>
    <property type="molecule type" value="Genomic_DNA"/>
</dbReference>
<dbReference type="AlphaFoldDB" id="A0A1C7LYK1"/>
<dbReference type="OrthoDB" id="444325at2759"/>
<accession>A0A1C7LYK1</accession>
<dbReference type="Proteomes" id="UP000092993">
    <property type="component" value="Unassembled WGS sequence"/>
</dbReference>
<evidence type="ECO:0000313" key="3">
    <source>
        <dbReference type="Proteomes" id="UP000092993"/>
    </source>
</evidence>
<gene>
    <name evidence="2" type="ORF">A0H81_10704</name>
</gene>
<dbReference type="STRING" id="5627.A0A1C7LYK1"/>
<reference evidence="2 3" key="1">
    <citation type="submission" date="2016-03" db="EMBL/GenBank/DDBJ databases">
        <title>Whole genome sequencing of Grifola frondosa 9006-11.</title>
        <authorList>
            <person name="Min B."/>
            <person name="Park H."/>
            <person name="Kim J.-G."/>
            <person name="Cho H."/>
            <person name="Oh Y.-L."/>
            <person name="Kong W.-S."/>
            <person name="Choi I.-G."/>
        </authorList>
    </citation>
    <scope>NUCLEOTIDE SEQUENCE [LARGE SCALE GENOMIC DNA]</scope>
    <source>
        <strain evidence="2 3">9006-11</strain>
    </source>
</reference>
<feature type="region of interest" description="Disordered" evidence="1">
    <location>
        <begin position="34"/>
        <end position="110"/>
    </location>
</feature>
<evidence type="ECO:0000256" key="1">
    <source>
        <dbReference type="SAM" id="MobiDB-lite"/>
    </source>
</evidence>
<feature type="compositionally biased region" description="Acidic residues" evidence="1">
    <location>
        <begin position="61"/>
        <end position="85"/>
    </location>
</feature>
<evidence type="ECO:0000313" key="2">
    <source>
        <dbReference type="EMBL" id="OBZ69109.1"/>
    </source>
</evidence>